<feature type="transmembrane region" description="Helical" evidence="1">
    <location>
        <begin position="6"/>
        <end position="23"/>
    </location>
</feature>
<sequence>MRKRIILLALFVTIFIIAAIFILSPKEKKRIKQDITSLKTAVAHKDINEALQYISRDYNDGHHNNFESFSYSIQQLIDNFDSINIIMTGMKISIDSVNSAKTVFAACSMGLKIFARYEREKTLVFGGIVKPASVKMYLKKINSNYQIYHAQY</sequence>
<keyword evidence="1" id="KW-0812">Transmembrane</keyword>
<dbReference type="EMBL" id="MEUM01000080">
    <property type="protein sequence ID" value="OGC42160.1"/>
    <property type="molecule type" value="Genomic_DNA"/>
</dbReference>
<evidence type="ECO:0000256" key="1">
    <source>
        <dbReference type="SAM" id="Phobius"/>
    </source>
</evidence>
<accession>A0A1F4UBC7</accession>
<dbReference type="AlphaFoldDB" id="A0A1F4UBC7"/>
<reference evidence="2 3" key="1">
    <citation type="journal article" date="2016" name="Nat. Commun.">
        <title>Thousands of microbial genomes shed light on interconnected biogeochemical processes in an aquifer system.</title>
        <authorList>
            <person name="Anantharaman K."/>
            <person name="Brown C.T."/>
            <person name="Hug L.A."/>
            <person name="Sharon I."/>
            <person name="Castelle C.J."/>
            <person name="Probst A.J."/>
            <person name="Thomas B.C."/>
            <person name="Singh A."/>
            <person name="Wilkins M.J."/>
            <person name="Karaoz U."/>
            <person name="Brodie E.L."/>
            <person name="Williams K.H."/>
            <person name="Hubbard S.S."/>
            <person name="Banfield J.F."/>
        </authorList>
    </citation>
    <scope>NUCLEOTIDE SEQUENCE [LARGE SCALE GENOMIC DNA]</scope>
</reference>
<name>A0A1F4UBC7_UNCW3</name>
<comment type="caution">
    <text evidence="2">The sequence shown here is derived from an EMBL/GenBank/DDBJ whole genome shotgun (WGS) entry which is preliminary data.</text>
</comment>
<evidence type="ECO:0000313" key="3">
    <source>
        <dbReference type="Proteomes" id="UP000177025"/>
    </source>
</evidence>
<keyword evidence="1" id="KW-0472">Membrane</keyword>
<gene>
    <name evidence="2" type="ORF">A2Y85_01000</name>
</gene>
<keyword evidence="1" id="KW-1133">Transmembrane helix</keyword>
<dbReference type="Proteomes" id="UP000177025">
    <property type="component" value="Unassembled WGS sequence"/>
</dbReference>
<evidence type="ECO:0000313" key="2">
    <source>
        <dbReference type="EMBL" id="OGC42160.1"/>
    </source>
</evidence>
<proteinExistence type="predicted"/>
<organism evidence="2 3">
    <name type="scientific">candidate division WOR-3 bacterium RBG_13_43_14</name>
    <dbReference type="NCBI Taxonomy" id="1802590"/>
    <lineage>
        <taxon>Bacteria</taxon>
        <taxon>Bacteria division WOR-3</taxon>
    </lineage>
</organism>
<protein>
    <submittedName>
        <fullName evidence="2">Uncharacterized protein</fullName>
    </submittedName>
</protein>